<evidence type="ECO:0000313" key="2">
    <source>
        <dbReference type="EMBL" id="WDI32237.1"/>
    </source>
</evidence>
<evidence type="ECO:0000256" key="1">
    <source>
        <dbReference type="SAM" id="SignalP"/>
    </source>
</evidence>
<proteinExistence type="predicted"/>
<keyword evidence="3" id="KW-1185">Reference proteome</keyword>
<dbReference type="Proteomes" id="UP001214043">
    <property type="component" value="Chromosome"/>
</dbReference>
<dbReference type="EMBL" id="CP118166">
    <property type="protein sequence ID" value="WDI32237.1"/>
    <property type="molecule type" value="Genomic_DNA"/>
</dbReference>
<feature type="signal peptide" evidence="1">
    <location>
        <begin position="1"/>
        <end position="23"/>
    </location>
</feature>
<gene>
    <name evidence="2" type="ORF">PUV54_03395</name>
</gene>
<evidence type="ECO:0008006" key="4">
    <source>
        <dbReference type="Google" id="ProtNLM"/>
    </source>
</evidence>
<name>A0AAE9ZGC0_9PROT</name>
<dbReference type="KEGG" id="hfl:PUV54_03395"/>
<feature type="chain" id="PRO_5042084961" description="DUF1579 domain-containing protein" evidence="1">
    <location>
        <begin position="24"/>
        <end position="391"/>
    </location>
</feature>
<organism evidence="2 3">
    <name type="scientific">Hyphococcus flavus</name>
    <dbReference type="NCBI Taxonomy" id="1866326"/>
    <lineage>
        <taxon>Bacteria</taxon>
        <taxon>Pseudomonadati</taxon>
        <taxon>Pseudomonadota</taxon>
        <taxon>Alphaproteobacteria</taxon>
        <taxon>Parvularculales</taxon>
        <taxon>Parvularculaceae</taxon>
        <taxon>Hyphococcus</taxon>
    </lineage>
</organism>
<dbReference type="AlphaFoldDB" id="A0AAE9ZGC0"/>
<sequence>MKKHLLCALAYYGASACVSTSSADTSAQEASSWREALGADISDEWSAPIHRQFDFWIGEGEANWRAKPQGEFYHQKEGSWTRGRVFPILGGKALIELAWARDNPEEASQRGFSIRYFDPARERWVMAQNWPGPGGNGSGFMDQLIGKEYHGRLSMYSIVRRPDGEGEFNIQHRRYNFTDIRPGVGFRWDGSNTADEGATWSTWYVVDFHALRALDPYGPAGTPFPGVHGQNLCTEEPHGAFNNLQGVWQGETADASGAVSPATFSAGLALDGCGVMGVMDANDIKTFVAVGYNATGGKWMFYTLDDQPGTTHEYYVSDEAGEGAVFRHAPDLAIKDEFTAYNLQAYFEAEGALRRIVWEKFTETEIRLKVETRSAPDTAWRLEKTYRLIKQ</sequence>
<dbReference type="RefSeq" id="WP_274494154.1">
    <property type="nucleotide sequence ID" value="NZ_CP118166.1"/>
</dbReference>
<keyword evidence="1" id="KW-0732">Signal</keyword>
<protein>
    <recommendedName>
        <fullName evidence="4">DUF1579 domain-containing protein</fullName>
    </recommendedName>
</protein>
<reference evidence="2" key="1">
    <citation type="submission" date="2023-02" db="EMBL/GenBank/DDBJ databases">
        <title>Genome sequence of Hyphococcus flavus.</title>
        <authorList>
            <person name="Rong J.-C."/>
            <person name="Zhao Q."/>
            <person name="Yi M."/>
            <person name="Wu J.-Y."/>
        </authorList>
    </citation>
    <scope>NUCLEOTIDE SEQUENCE</scope>
    <source>
        <strain evidence="2">MCCC 1K03223</strain>
    </source>
</reference>
<dbReference type="PROSITE" id="PS51257">
    <property type="entry name" value="PROKAR_LIPOPROTEIN"/>
    <property type="match status" value="1"/>
</dbReference>
<accession>A0AAE9ZGC0</accession>
<evidence type="ECO:0000313" key="3">
    <source>
        <dbReference type="Proteomes" id="UP001214043"/>
    </source>
</evidence>